<evidence type="ECO:0000256" key="5">
    <source>
        <dbReference type="ARBA" id="ARBA00023136"/>
    </source>
</evidence>
<evidence type="ECO:0000256" key="4">
    <source>
        <dbReference type="ARBA" id="ARBA00022989"/>
    </source>
</evidence>
<keyword evidence="2 6" id="KW-0813">Transport</keyword>
<comment type="caution">
    <text evidence="8">The sequence shown here is derived from an EMBL/GenBank/DDBJ whole genome shotgun (WGS) entry which is preliminary data.</text>
</comment>
<dbReference type="EMBL" id="BMOD01000003">
    <property type="protein sequence ID" value="GGJ29261.1"/>
    <property type="molecule type" value="Genomic_DNA"/>
</dbReference>
<dbReference type="PROSITE" id="PS50928">
    <property type="entry name" value="ABC_TM1"/>
    <property type="match status" value="1"/>
</dbReference>
<evidence type="ECO:0000256" key="3">
    <source>
        <dbReference type="ARBA" id="ARBA00022692"/>
    </source>
</evidence>
<feature type="transmembrane region" description="Helical" evidence="6">
    <location>
        <begin position="12"/>
        <end position="30"/>
    </location>
</feature>
<feature type="transmembrane region" description="Helical" evidence="6">
    <location>
        <begin position="60"/>
        <end position="82"/>
    </location>
</feature>
<dbReference type="SUPFAM" id="SSF161098">
    <property type="entry name" value="MetI-like"/>
    <property type="match status" value="1"/>
</dbReference>
<dbReference type="Proteomes" id="UP000632222">
    <property type="component" value="Unassembled WGS sequence"/>
</dbReference>
<reference evidence="9" key="1">
    <citation type="journal article" date="2019" name="Int. J. Syst. Evol. Microbiol.">
        <title>The Global Catalogue of Microorganisms (GCM) 10K type strain sequencing project: providing services to taxonomists for standard genome sequencing and annotation.</title>
        <authorList>
            <consortium name="The Broad Institute Genomics Platform"/>
            <consortium name="The Broad Institute Genome Sequencing Center for Infectious Disease"/>
            <person name="Wu L."/>
            <person name="Ma J."/>
        </authorList>
    </citation>
    <scope>NUCLEOTIDE SEQUENCE [LARGE SCALE GENOMIC DNA]</scope>
    <source>
        <strain evidence="9">JCM 14370</strain>
    </source>
</reference>
<gene>
    <name evidence="8" type="ORF">GCM10008938_14240</name>
</gene>
<dbReference type="Pfam" id="PF00528">
    <property type="entry name" value="BPD_transp_1"/>
    <property type="match status" value="1"/>
</dbReference>
<proteinExistence type="inferred from homology"/>
<protein>
    <submittedName>
        <fullName evidence="8">ABC transporter</fullName>
    </submittedName>
</protein>
<dbReference type="InterPro" id="IPR035906">
    <property type="entry name" value="MetI-like_sf"/>
</dbReference>
<keyword evidence="5 6" id="KW-0472">Membrane</keyword>
<dbReference type="PANTHER" id="PTHR30177">
    <property type="entry name" value="GLYCINE BETAINE/L-PROLINE TRANSPORT SYSTEM PERMEASE PROTEIN PROW"/>
    <property type="match status" value="1"/>
</dbReference>
<evidence type="ECO:0000256" key="2">
    <source>
        <dbReference type="ARBA" id="ARBA00022448"/>
    </source>
</evidence>
<feature type="transmembrane region" description="Helical" evidence="6">
    <location>
        <begin position="218"/>
        <end position="241"/>
    </location>
</feature>
<dbReference type="InterPro" id="IPR000515">
    <property type="entry name" value="MetI-like"/>
</dbReference>
<comment type="similarity">
    <text evidence="6">Belongs to the binding-protein-dependent transport system permease family.</text>
</comment>
<evidence type="ECO:0000256" key="6">
    <source>
        <dbReference type="RuleBase" id="RU363032"/>
    </source>
</evidence>
<evidence type="ECO:0000313" key="8">
    <source>
        <dbReference type="EMBL" id="GGJ29261.1"/>
    </source>
</evidence>
<accession>A0ABQ2CX16</accession>
<dbReference type="CDD" id="cd06261">
    <property type="entry name" value="TM_PBP2"/>
    <property type="match status" value="1"/>
</dbReference>
<evidence type="ECO:0000313" key="9">
    <source>
        <dbReference type="Proteomes" id="UP000632222"/>
    </source>
</evidence>
<dbReference type="Gene3D" id="1.10.3720.10">
    <property type="entry name" value="MetI-like"/>
    <property type="match status" value="1"/>
</dbReference>
<organism evidence="8 9">
    <name type="scientific">Deinococcus roseus</name>
    <dbReference type="NCBI Taxonomy" id="392414"/>
    <lineage>
        <taxon>Bacteria</taxon>
        <taxon>Thermotogati</taxon>
        <taxon>Deinococcota</taxon>
        <taxon>Deinococci</taxon>
        <taxon>Deinococcales</taxon>
        <taxon>Deinococcaceae</taxon>
        <taxon>Deinococcus</taxon>
    </lineage>
</organism>
<sequence>MKLAVPSRSRQIRIPAGLIWPVLLIVALLPDVLPRLLAPLSAGVPPHTDKPLWQLTLDHLLLVLLAEGIILLLALPTIVFVTRPHNQAFLRLTETLTGLGQTVPTLAILALAVPALGFGVAPTLLGLVLYGLVPVVSNGIAGLQSVDGGVLDAATGTGMTPLQRLFRIELPLAWPILLAGIRTSTVYNVGTATIGAALGAGGLGSPIINGLSEQNTGLVLLGALTAALLALSLDALLGLFASKQAEK</sequence>
<feature type="domain" description="ABC transmembrane type-1" evidence="7">
    <location>
        <begin position="56"/>
        <end position="237"/>
    </location>
</feature>
<name>A0ABQ2CX16_9DEIO</name>
<dbReference type="InterPro" id="IPR051204">
    <property type="entry name" value="ABC_transp_perm/SBD"/>
</dbReference>
<keyword evidence="9" id="KW-1185">Reference proteome</keyword>
<dbReference type="RefSeq" id="WP_229684665.1">
    <property type="nucleotide sequence ID" value="NZ_BMOD01000003.1"/>
</dbReference>
<keyword evidence="3 6" id="KW-0812">Transmembrane</keyword>
<feature type="transmembrane region" description="Helical" evidence="6">
    <location>
        <begin position="103"/>
        <end position="133"/>
    </location>
</feature>
<comment type="subcellular location">
    <subcellularLocation>
        <location evidence="6">Cell membrane</location>
        <topology evidence="6">Multi-pass membrane protein</topology>
    </subcellularLocation>
    <subcellularLocation>
        <location evidence="1">Membrane</location>
        <topology evidence="1">Multi-pass membrane protein</topology>
    </subcellularLocation>
</comment>
<keyword evidence="4 6" id="KW-1133">Transmembrane helix</keyword>
<evidence type="ECO:0000256" key="1">
    <source>
        <dbReference type="ARBA" id="ARBA00004141"/>
    </source>
</evidence>
<evidence type="ECO:0000259" key="7">
    <source>
        <dbReference type="PROSITE" id="PS50928"/>
    </source>
</evidence>